<gene>
    <name evidence="3" type="ORF">K1Y79_04455</name>
</gene>
<dbReference type="SMART" id="SM00060">
    <property type="entry name" value="FN3"/>
    <property type="match status" value="2"/>
</dbReference>
<feature type="domain" description="Fibronectin type-III" evidence="2">
    <location>
        <begin position="410"/>
        <end position="500"/>
    </location>
</feature>
<keyword evidence="1" id="KW-0732">Signal</keyword>
<reference evidence="3 4" key="1">
    <citation type="submission" date="2021-08" db="EMBL/GenBank/DDBJ databases">
        <title>The genome sequence of Chitinophaga sp. B61.</title>
        <authorList>
            <person name="Zhang X."/>
        </authorList>
    </citation>
    <scope>NUCLEOTIDE SEQUENCE [LARGE SCALE GENOMIC DNA]</scope>
    <source>
        <strain evidence="3 4">B61</strain>
    </source>
</reference>
<dbReference type="EMBL" id="JAICCF010000001">
    <property type="protein sequence ID" value="MBW8683576.1"/>
    <property type="molecule type" value="Genomic_DNA"/>
</dbReference>
<dbReference type="RefSeq" id="WP_220248791.1">
    <property type="nucleotide sequence ID" value="NZ_JAICCF010000001.1"/>
</dbReference>
<evidence type="ECO:0000256" key="1">
    <source>
        <dbReference type="SAM" id="SignalP"/>
    </source>
</evidence>
<dbReference type="Gene3D" id="2.60.40.10">
    <property type="entry name" value="Immunoglobulins"/>
    <property type="match status" value="2"/>
</dbReference>
<feature type="domain" description="Fibronectin type-III" evidence="2">
    <location>
        <begin position="164"/>
        <end position="255"/>
    </location>
</feature>
<name>A0ABS7G7E3_9BACT</name>
<accession>A0ABS7G7E3</accession>
<dbReference type="InterPro" id="IPR036116">
    <property type="entry name" value="FN3_sf"/>
</dbReference>
<protein>
    <recommendedName>
        <fullName evidence="2">Fibronectin type-III domain-containing protein</fullName>
    </recommendedName>
</protein>
<sequence length="791" mass="89913">MNLRRWILLGATFLCTSVPLSAQTSIITQSGSIIYGQHANSNPQFDFNKLFDKDPSTSFFGGEWTDNWIVYVAPEAVIVNSYVLTSAIDRPQFDPSSWVLEGGNDGTHWEMIDSRQTQTFDGRSQPKIYTVGKPGIFRLYRIHFTAANGGDSMHLAEWDLRSEAPATPAQMKAVATSAGITLRWKSGEPDITGYQLERSSDGVQYQPLAMLSAKDIQYTDKSACASSYYAYRLAAVNKSGASVPTKPLIIRSAKAVLLPDITAMLDGQTTGSFNGRATSGEGVDKLTDHNLYSKYFIPSTTGWMQYYLPGGAVTKQYAITSGNDYPGRDPKDWELLGSNDGHIWIVLDKQENQTFTGRNQRRHYIISNDKKFVYHRLKINANSGERYTQLSEWQLYGNGKGQQLSTKPLTPRQFAVTEGGAYQQILVWSDLPYNESGYRLQRSTDGVKWEGDQFIQAGDTMFYARNLQPNTTYHYRLQTENKFGRSAYVTAQGTTPDGEPPLVWQEHWFGHEEKLTRAYYDDDIAVYYDEAVDTAINWMFADFSQAWRYTKQNYGTFSDPRLYIVFHSVKKPELSGGHPAAVFNAHHDFRNVIDLSGDWKERSSWNVGATIHEIGHIVEGASKDVDRSPAFPLWGDSKWCEISGYDMVKRLGWISDVNRFYDDLINNSDDYPRAGTRWFKNWFYPLYNNSDSSATLNRFYDLLADYYPKRNGGYARDLNMGEFIHFWSGAARTDLKELAIKAFGWNDFYEMQLLQAREEFPFKYEGKYTPGAFTRSTTLSSRKDAKPRGGK</sequence>
<dbReference type="SUPFAM" id="SSF49785">
    <property type="entry name" value="Galactose-binding domain-like"/>
    <property type="match status" value="2"/>
</dbReference>
<dbReference type="Gene3D" id="2.60.120.260">
    <property type="entry name" value="Galactose-binding domain-like"/>
    <property type="match status" value="2"/>
</dbReference>
<proteinExistence type="predicted"/>
<keyword evidence="4" id="KW-1185">Reference proteome</keyword>
<organism evidence="3 4">
    <name type="scientific">Chitinophaga rhizophila</name>
    <dbReference type="NCBI Taxonomy" id="2866212"/>
    <lineage>
        <taxon>Bacteria</taxon>
        <taxon>Pseudomonadati</taxon>
        <taxon>Bacteroidota</taxon>
        <taxon>Chitinophagia</taxon>
        <taxon>Chitinophagales</taxon>
        <taxon>Chitinophagaceae</taxon>
        <taxon>Chitinophaga</taxon>
    </lineage>
</organism>
<evidence type="ECO:0000313" key="4">
    <source>
        <dbReference type="Proteomes" id="UP000812961"/>
    </source>
</evidence>
<dbReference type="InterPro" id="IPR008979">
    <property type="entry name" value="Galactose-bd-like_sf"/>
</dbReference>
<dbReference type="CDD" id="cd00063">
    <property type="entry name" value="FN3"/>
    <property type="match status" value="1"/>
</dbReference>
<dbReference type="SUPFAM" id="SSF49265">
    <property type="entry name" value="Fibronectin type III"/>
    <property type="match status" value="2"/>
</dbReference>
<evidence type="ECO:0000259" key="2">
    <source>
        <dbReference type="PROSITE" id="PS50853"/>
    </source>
</evidence>
<comment type="caution">
    <text evidence="3">The sequence shown here is derived from an EMBL/GenBank/DDBJ whole genome shotgun (WGS) entry which is preliminary data.</text>
</comment>
<dbReference type="InterPro" id="IPR013783">
    <property type="entry name" value="Ig-like_fold"/>
</dbReference>
<feature type="signal peptide" evidence="1">
    <location>
        <begin position="1"/>
        <end position="22"/>
    </location>
</feature>
<dbReference type="PROSITE" id="PS50853">
    <property type="entry name" value="FN3"/>
    <property type="match status" value="2"/>
</dbReference>
<evidence type="ECO:0000313" key="3">
    <source>
        <dbReference type="EMBL" id="MBW8683576.1"/>
    </source>
</evidence>
<feature type="chain" id="PRO_5047134078" description="Fibronectin type-III domain-containing protein" evidence="1">
    <location>
        <begin position="23"/>
        <end position="791"/>
    </location>
</feature>
<dbReference type="Proteomes" id="UP000812961">
    <property type="component" value="Unassembled WGS sequence"/>
</dbReference>
<dbReference type="InterPro" id="IPR003961">
    <property type="entry name" value="FN3_dom"/>
</dbReference>